<accession>A0A1I7YK37</accession>
<feature type="transmembrane region" description="Helical" evidence="1">
    <location>
        <begin position="57"/>
        <end position="74"/>
    </location>
</feature>
<dbReference type="AlphaFoldDB" id="A0A1I7YK37"/>
<keyword evidence="1" id="KW-1133">Transmembrane helix</keyword>
<sequence>MNQISKPSVNIHHFCYPLIAATSSCLLSFFCVAHIWTLLQFINYQVGVGESVLGTRLLTWYFYRLFILGLRRLSSSQLPIRRH</sequence>
<dbReference type="Proteomes" id="UP000095287">
    <property type="component" value="Unplaced"/>
</dbReference>
<keyword evidence="1" id="KW-0812">Transmembrane</keyword>
<reference evidence="3" key="1">
    <citation type="submission" date="2016-11" db="UniProtKB">
        <authorList>
            <consortium name="WormBaseParasite"/>
        </authorList>
    </citation>
    <scope>IDENTIFICATION</scope>
</reference>
<keyword evidence="2" id="KW-1185">Reference proteome</keyword>
<keyword evidence="1" id="KW-0472">Membrane</keyword>
<proteinExistence type="predicted"/>
<evidence type="ECO:0000256" key="1">
    <source>
        <dbReference type="SAM" id="Phobius"/>
    </source>
</evidence>
<evidence type="ECO:0000313" key="3">
    <source>
        <dbReference type="WBParaSite" id="L893_g16920.t1"/>
    </source>
</evidence>
<feature type="transmembrane region" description="Helical" evidence="1">
    <location>
        <begin position="14"/>
        <end position="37"/>
    </location>
</feature>
<evidence type="ECO:0000313" key="2">
    <source>
        <dbReference type="Proteomes" id="UP000095287"/>
    </source>
</evidence>
<name>A0A1I7YK37_9BILA</name>
<dbReference type="WBParaSite" id="L893_g16920.t1">
    <property type="protein sequence ID" value="L893_g16920.t1"/>
    <property type="gene ID" value="L893_g16920"/>
</dbReference>
<protein>
    <submittedName>
        <fullName evidence="3">Secreted protein</fullName>
    </submittedName>
</protein>
<organism evidence="2 3">
    <name type="scientific">Steinernema glaseri</name>
    <dbReference type="NCBI Taxonomy" id="37863"/>
    <lineage>
        <taxon>Eukaryota</taxon>
        <taxon>Metazoa</taxon>
        <taxon>Ecdysozoa</taxon>
        <taxon>Nematoda</taxon>
        <taxon>Chromadorea</taxon>
        <taxon>Rhabditida</taxon>
        <taxon>Tylenchina</taxon>
        <taxon>Panagrolaimomorpha</taxon>
        <taxon>Strongyloidoidea</taxon>
        <taxon>Steinernematidae</taxon>
        <taxon>Steinernema</taxon>
    </lineage>
</organism>
<dbReference type="PROSITE" id="PS51257">
    <property type="entry name" value="PROKAR_LIPOPROTEIN"/>
    <property type="match status" value="1"/>
</dbReference>